<dbReference type="AlphaFoldDB" id="A0A2I0WJG1"/>
<dbReference type="Proteomes" id="UP000233837">
    <property type="component" value="Unassembled WGS sequence"/>
</dbReference>
<evidence type="ECO:0000313" key="2">
    <source>
        <dbReference type="Proteomes" id="UP000233837"/>
    </source>
</evidence>
<reference evidence="1 2" key="2">
    <citation type="journal article" date="2017" name="Nature">
        <title>The Apostasia genome and the evolution of orchids.</title>
        <authorList>
            <person name="Zhang G.Q."/>
            <person name="Liu K.W."/>
            <person name="Li Z."/>
            <person name="Lohaus R."/>
            <person name="Hsiao Y.Y."/>
            <person name="Niu S.C."/>
            <person name="Wang J.Y."/>
            <person name="Lin Y.C."/>
            <person name="Xu Q."/>
            <person name="Chen L.J."/>
            <person name="Yoshida K."/>
            <person name="Fujiwara S."/>
            <person name="Wang Z.W."/>
            <person name="Zhang Y.Q."/>
            <person name="Mitsuda N."/>
            <person name="Wang M."/>
            <person name="Liu G.H."/>
            <person name="Pecoraro L."/>
            <person name="Huang H.X."/>
            <person name="Xiao X.J."/>
            <person name="Lin M."/>
            <person name="Wu X.Y."/>
            <person name="Wu W.L."/>
            <person name="Chen Y.Y."/>
            <person name="Chang S.B."/>
            <person name="Sakamoto S."/>
            <person name="Ohme-Takagi M."/>
            <person name="Yagi M."/>
            <person name="Zeng S.J."/>
            <person name="Shen C.Y."/>
            <person name="Yeh C.M."/>
            <person name="Luo Y.B."/>
            <person name="Tsai W.C."/>
            <person name="Van de Peer Y."/>
            <person name="Liu Z.J."/>
        </authorList>
    </citation>
    <scope>NUCLEOTIDE SEQUENCE [LARGE SCALE GENOMIC DNA]</scope>
    <source>
        <tissue evidence="1">The whole plant</tissue>
    </source>
</reference>
<gene>
    <name evidence="1" type="ORF">MA16_Dca026486</name>
</gene>
<dbReference type="EMBL" id="KZ502573">
    <property type="protein sequence ID" value="PKU75791.1"/>
    <property type="molecule type" value="Genomic_DNA"/>
</dbReference>
<organism evidence="1 2">
    <name type="scientific">Dendrobium catenatum</name>
    <dbReference type="NCBI Taxonomy" id="906689"/>
    <lineage>
        <taxon>Eukaryota</taxon>
        <taxon>Viridiplantae</taxon>
        <taxon>Streptophyta</taxon>
        <taxon>Embryophyta</taxon>
        <taxon>Tracheophyta</taxon>
        <taxon>Spermatophyta</taxon>
        <taxon>Magnoliopsida</taxon>
        <taxon>Liliopsida</taxon>
        <taxon>Asparagales</taxon>
        <taxon>Orchidaceae</taxon>
        <taxon>Epidendroideae</taxon>
        <taxon>Malaxideae</taxon>
        <taxon>Dendrobiinae</taxon>
        <taxon>Dendrobium</taxon>
    </lineage>
</organism>
<keyword evidence="2" id="KW-1185">Reference proteome</keyword>
<reference evidence="1 2" key="1">
    <citation type="journal article" date="2016" name="Sci. Rep.">
        <title>The Dendrobium catenatum Lindl. genome sequence provides insights into polysaccharide synthase, floral development and adaptive evolution.</title>
        <authorList>
            <person name="Zhang G.Q."/>
            <person name="Xu Q."/>
            <person name="Bian C."/>
            <person name="Tsai W.C."/>
            <person name="Yeh C.M."/>
            <person name="Liu K.W."/>
            <person name="Yoshida K."/>
            <person name="Zhang L.S."/>
            <person name="Chang S.B."/>
            <person name="Chen F."/>
            <person name="Shi Y."/>
            <person name="Su Y.Y."/>
            <person name="Zhang Y.Q."/>
            <person name="Chen L.J."/>
            <person name="Yin Y."/>
            <person name="Lin M."/>
            <person name="Huang H."/>
            <person name="Deng H."/>
            <person name="Wang Z.W."/>
            <person name="Zhu S.L."/>
            <person name="Zhao X."/>
            <person name="Deng C."/>
            <person name="Niu S.C."/>
            <person name="Huang J."/>
            <person name="Wang M."/>
            <person name="Liu G.H."/>
            <person name="Yang H.J."/>
            <person name="Xiao X.J."/>
            <person name="Hsiao Y.Y."/>
            <person name="Wu W.L."/>
            <person name="Chen Y.Y."/>
            <person name="Mitsuda N."/>
            <person name="Ohme-Takagi M."/>
            <person name="Luo Y.B."/>
            <person name="Van de Peer Y."/>
            <person name="Liu Z.J."/>
        </authorList>
    </citation>
    <scope>NUCLEOTIDE SEQUENCE [LARGE SCALE GENOMIC DNA]</scope>
    <source>
        <tissue evidence="1">The whole plant</tissue>
    </source>
</reference>
<sequence>MAACCPILLSPPNHGRGRRHKALRGRLRRRAIRRSRQKRAGNNVEILQLVLFLYKGFDAFGGDSCSVCVGQRWMGMRIRDSDSGNGDLVDFVCGRVPDV</sequence>
<protein>
    <submittedName>
        <fullName evidence="1">Uncharacterized protein</fullName>
    </submittedName>
</protein>
<proteinExistence type="predicted"/>
<name>A0A2I0WJG1_9ASPA</name>
<accession>A0A2I0WJG1</accession>
<evidence type="ECO:0000313" key="1">
    <source>
        <dbReference type="EMBL" id="PKU75791.1"/>
    </source>
</evidence>